<reference evidence="17 18" key="1">
    <citation type="journal article" date="2018" name="G3 (Bethesda)">
        <title>A High-Quality Reference Genome for the Invasive Mosquitofish Gambusia affinis Using a Chicago Library.</title>
        <authorList>
            <person name="Hoffberg S.L."/>
            <person name="Troendle N.J."/>
            <person name="Glenn T.C."/>
            <person name="Mahmud O."/>
            <person name="Louha S."/>
            <person name="Chalopin D."/>
            <person name="Bennetzen J.L."/>
            <person name="Mauricio R."/>
        </authorList>
    </citation>
    <scope>NUCLEOTIDE SEQUENCE [LARGE SCALE GENOMIC DNA]</scope>
    <source>
        <strain evidence="17">NE01/NJP1002.9</strain>
        <tissue evidence="17">Muscle</tissue>
    </source>
</reference>
<feature type="domain" description="MoaB/Mog" evidence="16">
    <location>
        <begin position="372"/>
        <end position="539"/>
    </location>
</feature>
<evidence type="ECO:0000313" key="18">
    <source>
        <dbReference type="Proteomes" id="UP000250572"/>
    </source>
</evidence>
<dbReference type="Pfam" id="PF24102">
    <property type="entry name" value="FLAD1_M"/>
    <property type="match status" value="1"/>
</dbReference>
<evidence type="ECO:0000256" key="5">
    <source>
        <dbReference type="ARBA" id="ARBA00022630"/>
    </source>
</evidence>
<keyword evidence="18" id="KW-1185">Reference proteome</keyword>
<evidence type="ECO:0000256" key="2">
    <source>
        <dbReference type="ARBA" id="ARBA00007589"/>
    </source>
</evidence>
<dbReference type="Proteomes" id="UP000250572">
    <property type="component" value="Unassembled WGS sequence"/>
</dbReference>
<dbReference type="CDD" id="cd00885">
    <property type="entry name" value="cinA"/>
    <property type="match status" value="1"/>
</dbReference>
<evidence type="ECO:0000256" key="13">
    <source>
        <dbReference type="ARBA" id="ARBA00031871"/>
    </source>
</evidence>
<dbReference type="STRING" id="33528.ENSGAFP00000022071"/>
<keyword evidence="10" id="KW-0274">FAD</keyword>
<evidence type="ECO:0000256" key="6">
    <source>
        <dbReference type="ARBA" id="ARBA00022643"/>
    </source>
</evidence>
<keyword evidence="5" id="KW-0285">Flavoprotein</keyword>
<dbReference type="CDD" id="cd23948">
    <property type="entry name" value="FAD_synthase"/>
    <property type="match status" value="1"/>
</dbReference>
<dbReference type="InterPro" id="IPR002500">
    <property type="entry name" value="PAPS_reduct_dom"/>
</dbReference>
<dbReference type="Pfam" id="PF01507">
    <property type="entry name" value="PAPS_reduct"/>
    <property type="match status" value="2"/>
</dbReference>
<dbReference type="SUPFAM" id="SSF52402">
    <property type="entry name" value="Adenine nucleotide alpha hydrolases-like"/>
    <property type="match status" value="1"/>
</dbReference>
<dbReference type="InterPro" id="IPR014729">
    <property type="entry name" value="Rossmann-like_a/b/a_fold"/>
</dbReference>
<comment type="caution">
    <text evidence="17">The sequence shown here is derived from an EMBL/GenBank/DDBJ whole genome shotgun (WGS) entry which is preliminary data.</text>
</comment>
<keyword evidence="8" id="KW-0548">Nucleotidyltransferase</keyword>
<evidence type="ECO:0000256" key="7">
    <source>
        <dbReference type="ARBA" id="ARBA00022679"/>
    </source>
</evidence>
<keyword evidence="7" id="KW-0808">Transferase</keyword>
<dbReference type="SMART" id="SM00852">
    <property type="entry name" value="MoCF_biosynth"/>
    <property type="match status" value="1"/>
</dbReference>
<keyword evidence="9" id="KW-0547">Nucleotide-binding</keyword>
<evidence type="ECO:0000256" key="3">
    <source>
        <dbReference type="ARBA" id="ARBA00012393"/>
    </source>
</evidence>
<comment type="similarity">
    <text evidence="2">In the N-terminal section; belongs to the MoaB/Mog family.</text>
</comment>
<organism evidence="17 18">
    <name type="scientific">Gambusia affinis</name>
    <name type="common">Western mosquitofish</name>
    <name type="synonym">Heterandria affinis</name>
    <dbReference type="NCBI Taxonomy" id="33528"/>
    <lineage>
        <taxon>Eukaryota</taxon>
        <taxon>Metazoa</taxon>
        <taxon>Chordata</taxon>
        <taxon>Craniata</taxon>
        <taxon>Vertebrata</taxon>
        <taxon>Euteleostomi</taxon>
        <taxon>Actinopterygii</taxon>
        <taxon>Neopterygii</taxon>
        <taxon>Teleostei</taxon>
        <taxon>Neoteleostei</taxon>
        <taxon>Acanthomorphata</taxon>
        <taxon>Ovalentaria</taxon>
        <taxon>Atherinomorphae</taxon>
        <taxon>Cyprinodontiformes</taxon>
        <taxon>Poeciliidae</taxon>
        <taxon>Poeciliinae</taxon>
        <taxon>Gambusia</taxon>
    </lineage>
</organism>
<dbReference type="InterPro" id="IPR001453">
    <property type="entry name" value="MoaB/Mog_dom"/>
</dbReference>
<feature type="region of interest" description="Disordered" evidence="15">
    <location>
        <begin position="1"/>
        <end position="88"/>
    </location>
</feature>
<accession>A0A315VWW5</accession>
<evidence type="ECO:0000259" key="16">
    <source>
        <dbReference type="SMART" id="SM00852"/>
    </source>
</evidence>
<proteinExistence type="inferred from homology"/>
<dbReference type="EC" id="2.7.7.2" evidence="3"/>
<evidence type="ECO:0000256" key="1">
    <source>
        <dbReference type="ARBA" id="ARBA00004726"/>
    </source>
</evidence>
<evidence type="ECO:0000256" key="15">
    <source>
        <dbReference type="SAM" id="MobiDB-lite"/>
    </source>
</evidence>
<evidence type="ECO:0000256" key="10">
    <source>
        <dbReference type="ARBA" id="ARBA00022827"/>
    </source>
</evidence>
<evidence type="ECO:0000256" key="14">
    <source>
        <dbReference type="ARBA" id="ARBA00049494"/>
    </source>
</evidence>
<keyword evidence="11" id="KW-0067">ATP-binding</keyword>
<evidence type="ECO:0000256" key="12">
    <source>
        <dbReference type="ARBA" id="ARBA00031145"/>
    </source>
</evidence>
<dbReference type="SUPFAM" id="SSF53218">
    <property type="entry name" value="Molybdenum cofactor biosynthesis proteins"/>
    <property type="match status" value="1"/>
</dbReference>
<dbReference type="PANTHER" id="PTHR23293:SF9">
    <property type="entry name" value="FAD SYNTHASE"/>
    <property type="match status" value="1"/>
</dbReference>
<dbReference type="Gene3D" id="3.40.50.620">
    <property type="entry name" value="HUPs"/>
    <property type="match status" value="2"/>
</dbReference>
<dbReference type="GO" id="GO:0005524">
    <property type="term" value="F:ATP binding"/>
    <property type="evidence" value="ECO:0007669"/>
    <property type="project" value="UniProtKB-KW"/>
</dbReference>
<evidence type="ECO:0000256" key="8">
    <source>
        <dbReference type="ARBA" id="ARBA00022695"/>
    </source>
</evidence>
<protein>
    <recommendedName>
        <fullName evidence="4">FAD synthase</fullName>
        <ecNumber evidence="3">2.7.7.2</ecNumber>
    </recommendedName>
    <alternativeName>
        <fullName evidence="12">FAD pyrophosphorylase</fullName>
    </alternativeName>
    <alternativeName>
        <fullName evidence="13">FMN adenylyltransferase</fullName>
    </alternativeName>
</protein>
<dbReference type="InterPro" id="IPR036425">
    <property type="entry name" value="MoaB/Mog-like_dom_sf"/>
</dbReference>
<comment type="pathway">
    <text evidence="1">Cofactor biosynthesis; FAD biosynthesis; FAD from FMN: step 1/1.</text>
</comment>
<sequence>MKRRRGAGIAPVISRGLNRRLRRRPASNPGSWEKGSGDTQTKGSHTGEEGAESACLGDVGGKMGVSDEEEREDGKPGEGVSGVTGLEGGNDDGLEFVSSVELNDSLRMWSSLFLHTMYSANLCLSNASAFSRATTSSRLFQMISRSPSPPPPIARPFSRLPNGETAMLPGWTMALLHCAPLLSLIPTSLPPLSVGGTNTLSALPSSPPGLGGHTCVCRCMCPPQLLFSHATSFLFPPPSPLCSQSHLAEYMCMHSEMLRSCTLMHTLQGEMGMWKKEGIEERVDVGRHGKPFVLSSASKLPPTNFMSSFTASINLLGNVITQLGVGFSLPGLNRAVVRVRRLAAQLSKATMSTNSQGASSSSAVSADAPTAAILIIGDEILKGHTVDTNSTFLTRALRRLGVSVQRITVIPDIHEVIAKEVVVLSSQYTHLITSGGVGPTHDDITFESIAAAFQEEVYPHPDLTQLVEEFFGVTDTDSPAMKLAMVPRSAKLNYGIDPQTGKRQRYPVVSVRNVYVFPGTPSFMELAFTGLEHLFASPGTTFHSREVFVDAEETEIAPVLTELQASWGRRVALGSYPEWLSNYCKVRLVLDSDSQEQVDKARAQLVDQLPQGSVVSLIKDPVTIAPAEVYRLANSGTALGEKVKCALKTIETALDRFSTEQVCVGFNGGKDCTALLHLYYSTLKRRYPDGKDKVKALYIRNVSPFPEMERFLQDTTKKYDLELISVEGSIRQALHELRDKRPELKAEWTYHDIWSFLRTLHVPYCILYDKGYTSLGSMDNSYRNKALQVVNERGVTRYKPAYLLENEEEERNSRA</sequence>
<evidence type="ECO:0000313" key="17">
    <source>
        <dbReference type="EMBL" id="PWA23939.1"/>
    </source>
</evidence>
<gene>
    <name evidence="17" type="ORF">CCH79_00010985</name>
</gene>
<dbReference type="AlphaFoldDB" id="A0A315VWW5"/>
<evidence type="ECO:0000256" key="11">
    <source>
        <dbReference type="ARBA" id="ARBA00022840"/>
    </source>
</evidence>
<feature type="compositionally biased region" description="Gly residues" evidence="15">
    <location>
        <begin position="77"/>
        <end position="88"/>
    </location>
</feature>
<dbReference type="Gene3D" id="3.40.980.10">
    <property type="entry name" value="MoaB/Mog-like domain"/>
    <property type="match status" value="1"/>
</dbReference>
<name>A0A315VWW5_GAMAF</name>
<dbReference type="PANTHER" id="PTHR23293">
    <property type="entry name" value="FAD SYNTHETASE-RELATED FMN ADENYLYLTRANSFERASE"/>
    <property type="match status" value="1"/>
</dbReference>
<comment type="catalytic activity">
    <reaction evidence="14">
        <text>FMN + ATP + H(+) = FAD + diphosphate</text>
        <dbReference type="Rhea" id="RHEA:17237"/>
        <dbReference type="ChEBI" id="CHEBI:15378"/>
        <dbReference type="ChEBI" id="CHEBI:30616"/>
        <dbReference type="ChEBI" id="CHEBI:33019"/>
        <dbReference type="ChEBI" id="CHEBI:57692"/>
        <dbReference type="ChEBI" id="CHEBI:58210"/>
        <dbReference type="EC" id="2.7.7.2"/>
    </reaction>
</comment>
<evidence type="ECO:0000256" key="4">
    <source>
        <dbReference type="ARBA" id="ARBA00015431"/>
    </source>
</evidence>
<evidence type="ECO:0000256" key="9">
    <source>
        <dbReference type="ARBA" id="ARBA00022741"/>
    </source>
</evidence>
<dbReference type="GO" id="GO:0003919">
    <property type="term" value="F:FMN adenylyltransferase activity"/>
    <property type="evidence" value="ECO:0007669"/>
    <property type="project" value="UniProtKB-EC"/>
</dbReference>
<dbReference type="EMBL" id="NHOQ01001560">
    <property type="protein sequence ID" value="PWA23939.1"/>
    <property type="molecule type" value="Genomic_DNA"/>
</dbReference>
<keyword evidence="6" id="KW-0288">FMN</keyword>
<dbReference type="Pfam" id="PF00994">
    <property type="entry name" value="MoCF_biosynth"/>
    <property type="match status" value="1"/>
</dbReference>
<dbReference type="InterPro" id="IPR056596">
    <property type="entry name" value="FLAD1_M"/>
</dbReference>
<dbReference type="GO" id="GO:0006747">
    <property type="term" value="P:FAD biosynthetic process"/>
    <property type="evidence" value="ECO:0007669"/>
    <property type="project" value="TreeGrafter"/>
</dbReference>